<dbReference type="EMBL" id="CP017839">
    <property type="protein sequence ID" value="APA97262.1"/>
    <property type="molecule type" value="Genomic_DNA"/>
</dbReference>
<evidence type="ECO:0000313" key="4">
    <source>
        <dbReference type="EMBL" id="APA97262.1"/>
    </source>
</evidence>
<protein>
    <recommendedName>
        <fullName evidence="3">HIRAN domain-containing protein</fullName>
    </recommendedName>
</protein>
<evidence type="ECO:0000256" key="2">
    <source>
        <dbReference type="ARBA" id="ARBA00022801"/>
    </source>
</evidence>
<reference evidence="4 5" key="1">
    <citation type="submission" date="2016-10" db="EMBL/GenBank/DDBJ databases">
        <title>Genome sequence of Nocardia seriolae strain EM150506, isolated from Anguila japonica.</title>
        <authorList>
            <person name="Han H.-J."/>
        </authorList>
    </citation>
    <scope>NUCLEOTIDE SEQUENCE [LARGE SCALE GENOMIC DNA]</scope>
    <source>
        <strain evidence="4 5">EM150506</strain>
    </source>
</reference>
<evidence type="ECO:0000313" key="5">
    <source>
        <dbReference type="Proteomes" id="UP000180166"/>
    </source>
</evidence>
<keyword evidence="2" id="KW-0378">Hydrolase</keyword>
<dbReference type="GO" id="GO:0016787">
    <property type="term" value="F:hydrolase activity"/>
    <property type="evidence" value="ECO:0007669"/>
    <property type="project" value="UniProtKB-KW"/>
</dbReference>
<dbReference type="InterPro" id="IPR014905">
    <property type="entry name" value="HIRAN"/>
</dbReference>
<dbReference type="KEGG" id="nsr:NS506_03209"/>
<sequence length="172" mass="19041">MRRGQNETGGGYTMYPLWTTVNGWARQEVVGSFAYTPNVLWMLGGEFDPRGAEVKRTVELIPEPQNSHDPNAVSVRFQGKTIGYLPREEAARYQGPLLRLMAGGLIPTVQARVWASEYPEWDERGRERKVVHARIELFLTDPETISTFAFFGVGRGDQAGPCGEVAGAQVAA</sequence>
<proteinExistence type="predicted"/>
<gene>
    <name evidence="4" type="ORF">NS506_03209</name>
</gene>
<dbReference type="RefSeq" id="WP_158660785.1">
    <property type="nucleotide sequence ID" value="NZ_CP017839.1"/>
</dbReference>
<organism evidence="4 5">
    <name type="scientific">Nocardia seriolae</name>
    <dbReference type="NCBI Taxonomy" id="37332"/>
    <lineage>
        <taxon>Bacteria</taxon>
        <taxon>Bacillati</taxon>
        <taxon>Actinomycetota</taxon>
        <taxon>Actinomycetes</taxon>
        <taxon>Mycobacteriales</taxon>
        <taxon>Nocardiaceae</taxon>
        <taxon>Nocardia</taxon>
    </lineage>
</organism>
<keyword evidence="1" id="KW-0479">Metal-binding</keyword>
<feature type="domain" description="HIRAN" evidence="3">
    <location>
        <begin position="53"/>
        <end position="92"/>
    </location>
</feature>
<evidence type="ECO:0000256" key="1">
    <source>
        <dbReference type="ARBA" id="ARBA00022723"/>
    </source>
</evidence>
<dbReference type="Gene3D" id="3.30.70.2330">
    <property type="match status" value="1"/>
</dbReference>
<accession>A0ABC8AST4</accession>
<dbReference type="Proteomes" id="UP000180166">
    <property type="component" value="Chromosome"/>
</dbReference>
<dbReference type="AlphaFoldDB" id="A0ABC8AST4"/>
<evidence type="ECO:0000259" key="3">
    <source>
        <dbReference type="Pfam" id="PF08797"/>
    </source>
</evidence>
<dbReference type="GO" id="GO:0046872">
    <property type="term" value="F:metal ion binding"/>
    <property type="evidence" value="ECO:0007669"/>
    <property type="project" value="UniProtKB-KW"/>
</dbReference>
<dbReference type="Pfam" id="PF08797">
    <property type="entry name" value="HIRAN"/>
    <property type="match status" value="1"/>
</dbReference>
<name>A0ABC8AST4_9NOCA</name>